<dbReference type="CDD" id="cd04496">
    <property type="entry name" value="SSB_OBF"/>
    <property type="match status" value="1"/>
</dbReference>
<dbReference type="AlphaFoldDB" id="A0A0M3DGJ3"/>
<comment type="caution">
    <text evidence="2">Lacks conserved residue(s) required for the propagation of feature annotation.</text>
</comment>
<name>A0A0M3DGJ3_9FIRM</name>
<dbReference type="PANTHER" id="PTHR10302">
    <property type="entry name" value="SINGLE-STRANDED DNA-BINDING PROTEIN"/>
    <property type="match status" value="1"/>
</dbReference>
<evidence type="ECO:0000256" key="1">
    <source>
        <dbReference type="ARBA" id="ARBA00023125"/>
    </source>
</evidence>
<evidence type="ECO:0000313" key="5">
    <source>
        <dbReference type="Proteomes" id="UP000034407"/>
    </source>
</evidence>
<organism evidence="4 5">
    <name type="scientific">Paraclostridium benzoelyticum</name>
    <dbReference type="NCBI Taxonomy" id="1629550"/>
    <lineage>
        <taxon>Bacteria</taxon>
        <taxon>Bacillati</taxon>
        <taxon>Bacillota</taxon>
        <taxon>Clostridia</taxon>
        <taxon>Peptostreptococcales</taxon>
        <taxon>Peptostreptococcaceae</taxon>
        <taxon>Paraclostridium</taxon>
    </lineage>
</organism>
<evidence type="ECO:0000256" key="3">
    <source>
        <dbReference type="PIRNR" id="PIRNR002070"/>
    </source>
</evidence>
<protein>
    <recommendedName>
        <fullName evidence="2 3">Single-stranded DNA-binding protein</fullName>
        <shortName evidence="2">SSB</shortName>
    </recommendedName>
</protein>
<dbReference type="OrthoDB" id="9809878at2"/>
<evidence type="ECO:0000256" key="2">
    <source>
        <dbReference type="HAMAP-Rule" id="MF_00984"/>
    </source>
</evidence>
<dbReference type="Gene3D" id="2.40.50.140">
    <property type="entry name" value="Nucleic acid-binding proteins"/>
    <property type="match status" value="1"/>
</dbReference>
<dbReference type="PROSITE" id="PS50935">
    <property type="entry name" value="SSB"/>
    <property type="match status" value="1"/>
</dbReference>
<accession>A0A0M3DGJ3</accession>
<dbReference type="HAMAP" id="MF_00984">
    <property type="entry name" value="SSB"/>
    <property type="match status" value="1"/>
</dbReference>
<comment type="caution">
    <text evidence="4">The sequence shown here is derived from an EMBL/GenBank/DDBJ whole genome shotgun (WGS) entry which is preliminary data.</text>
</comment>
<dbReference type="PATRIC" id="fig|1629550.3.peg.1209"/>
<dbReference type="InterPro" id="IPR000424">
    <property type="entry name" value="Primosome_PriB/ssb"/>
</dbReference>
<dbReference type="PANTHER" id="PTHR10302:SF27">
    <property type="entry name" value="SINGLE-STRANDED DNA-BINDING PROTEIN"/>
    <property type="match status" value="1"/>
</dbReference>
<dbReference type="RefSeq" id="WP_046822929.1">
    <property type="nucleotide sequence ID" value="NZ_LBBT01000186.1"/>
</dbReference>
<gene>
    <name evidence="4" type="ORF">VN21_08835</name>
</gene>
<dbReference type="GO" id="GO:0003697">
    <property type="term" value="F:single-stranded DNA binding"/>
    <property type="evidence" value="ECO:0007669"/>
    <property type="project" value="UniProtKB-UniRule"/>
</dbReference>
<keyword evidence="1 2" id="KW-0238">DNA-binding</keyword>
<dbReference type="EMBL" id="LBBT01000186">
    <property type="protein sequence ID" value="KKY01423.1"/>
    <property type="molecule type" value="Genomic_DNA"/>
</dbReference>
<dbReference type="Proteomes" id="UP000034407">
    <property type="component" value="Unassembled WGS sequence"/>
</dbReference>
<comment type="subunit">
    <text evidence="2">Homotetramer.</text>
</comment>
<dbReference type="GO" id="GO:0006260">
    <property type="term" value="P:DNA replication"/>
    <property type="evidence" value="ECO:0007669"/>
    <property type="project" value="InterPro"/>
</dbReference>
<dbReference type="InterPro" id="IPR012340">
    <property type="entry name" value="NA-bd_OB-fold"/>
</dbReference>
<dbReference type="Pfam" id="PF00436">
    <property type="entry name" value="SSB"/>
    <property type="match status" value="1"/>
</dbReference>
<dbReference type="NCBIfam" id="TIGR00621">
    <property type="entry name" value="ssb"/>
    <property type="match status" value="1"/>
</dbReference>
<dbReference type="SUPFAM" id="SSF50249">
    <property type="entry name" value="Nucleic acid-binding proteins"/>
    <property type="match status" value="1"/>
</dbReference>
<sequence length="130" mass="14944">MNSVILVGRLTKDPEVKYVGEKNILVTNFTLAVDRKLKKESKGQKTDFIRIEAWKEAADICANKIKKGNLVSVKGELRIDEYLDKEENRRYSTKITTYNVTLLEHNKKQINGIDIFEGEKVNMDEAMLPL</sequence>
<evidence type="ECO:0000313" key="4">
    <source>
        <dbReference type="EMBL" id="KKY01423.1"/>
    </source>
</evidence>
<dbReference type="GO" id="GO:0009295">
    <property type="term" value="C:nucleoid"/>
    <property type="evidence" value="ECO:0007669"/>
    <property type="project" value="TreeGrafter"/>
</dbReference>
<keyword evidence="5" id="KW-1185">Reference proteome</keyword>
<proteinExistence type="inferred from homology"/>
<reference evidence="4 5" key="1">
    <citation type="submission" date="2015-04" db="EMBL/GenBank/DDBJ databases">
        <title>Microcin producing Clostridium sp. JC272T.</title>
        <authorList>
            <person name="Jyothsna T."/>
            <person name="Sasikala C."/>
            <person name="Ramana C."/>
        </authorList>
    </citation>
    <scope>NUCLEOTIDE SEQUENCE [LARGE SCALE GENOMIC DNA]</scope>
    <source>
        <strain evidence="4 5">JC272</strain>
    </source>
</reference>
<dbReference type="PIRSF" id="PIRSF002070">
    <property type="entry name" value="SSB"/>
    <property type="match status" value="1"/>
</dbReference>
<dbReference type="InterPro" id="IPR011344">
    <property type="entry name" value="ssDNA-bd"/>
</dbReference>